<evidence type="ECO:0000256" key="7">
    <source>
        <dbReference type="ARBA" id="ARBA00022801"/>
    </source>
</evidence>
<dbReference type="AlphaFoldDB" id="C0VZE3"/>
<gene>
    <name evidence="9 12" type="primary">rnc</name>
    <name evidence="12" type="ORF">HMPREF0044_0533</name>
</gene>
<evidence type="ECO:0000256" key="9">
    <source>
        <dbReference type="HAMAP-Rule" id="MF_00104"/>
    </source>
</evidence>
<accession>C0VZE3</accession>
<dbReference type="OrthoDB" id="9805026at2"/>
<dbReference type="InterPro" id="IPR000999">
    <property type="entry name" value="RNase_III_dom"/>
</dbReference>
<feature type="active site" evidence="9">
    <location>
        <position position="63"/>
    </location>
</feature>
<dbReference type="PANTHER" id="PTHR11207:SF0">
    <property type="entry name" value="RIBONUCLEASE 3"/>
    <property type="match status" value="1"/>
</dbReference>
<dbReference type="InterPro" id="IPR014720">
    <property type="entry name" value="dsRBD_dom"/>
</dbReference>
<dbReference type="SUPFAM" id="SSF54768">
    <property type="entry name" value="dsRNA-binding domain-like"/>
    <property type="match status" value="1"/>
</dbReference>
<dbReference type="SMART" id="SM00358">
    <property type="entry name" value="DSRM"/>
    <property type="match status" value="1"/>
</dbReference>
<dbReference type="PROSITE" id="PS00517">
    <property type="entry name" value="RNASE_3_1"/>
    <property type="match status" value="1"/>
</dbReference>
<feature type="binding site" evidence="9">
    <location>
        <position position="135"/>
    </location>
    <ligand>
        <name>Mg(2+)</name>
        <dbReference type="ChEBI" id="CHEBI:18420"/>
    </ligand>
</feature>
<evidence type="ECO:0000256" key="6">
    <source>
        <dbReference type="ARBA" id="ARBA00022759"/>
    </source>
</evidence>
<dbReference type="GO" id="GO:0005737">
    <property type="term" value="C:cytoplasm"/>
    <property type="evidence" value="ECO:0007669"/>
    <property type="project" value="UniProtKB-SubCell"/>
</dbReference>
<dbReference type="GO" id="GO:0006397">
    <property type="term" value="P:mRNA processing"/>
    <property type="evidence" value="ECO:0007669"/>
    <property type="project" value="UniProtKB-UniRule"/>
</dbReference>
<evidence type="ECO:0000256" key="4">
    <source>
        <dbReference type="ARBA" id="ARBA00022664"/>
    </source>
</evidence>
<comment type="subcellular location">
    <subcellularLocation>
        <location evidence="9">Cytoplasm</location>
    </subcellularLocation>
</comment>
<dbReference type="GO" id="GO:0010468">
    <property type="term" value="P:regulation of gene expression"/>
    <property type="evidence" value="ECO:0007669"/>
    <property type="project" value="TreeGrafter"/>
</dbReference>
<dbReference type="PROSITE" id="PS50137">
    <property type="entry name" value="DS_RBD"/>
    <property type="match status" value="1"/>
</dbReference>
<evidence type="ECO:0000256" key="2">
    <source>
        <dbReference type="ARBA" id="ARBA00010183"/>
    </source>
</evidence>
<dbReference type="HAMAP" id="MF_00104">
    <property type="entry name" value="RNase_III"/>
    <property type="match status" value="1"/>
</dbReference>
<dbReference type="Pfam" id="PF00035">
    <property type="entry name" value="dsrm"/>
    <property type="match status" value="1"/>
</dbReference>
<keyword evidence="4 9" id="KW-0507">mRNA processing</keyword>
<dbReference type="GO" id="GO:0006364">
    <property type="term" value="P:rRNA processing"/>
    <property type="evidence" value="ECO:0007669"/>
    <property type="project" value="UniProtKB-UniRule"/>
</dbReference>
<dbReference type="PROSITE" id="PS50142">
    <property type="entry name" value="RNASE_3_2"/>
    <property type="match status" value="1"/>
</dbReference>
<protein>
    <recommendedName>
        <fullName evidence="9">Ribonuclease 3</fullName>
        <ecNumber evidence="9">3.1.26.3</ecNumber>
    </recommendedName>
    <alternativeName>
        <fullName evidence="9">Ribonuclease III</fullName>
        <shortName evidence="9">RNase III</shortName>
    </alternativeName>
</protein>
<evidence type="ECO:0000259" key="10">
    <source>
        <dbReference type="PROSITE" id="PS50137"/>
    </source>
</evidence>
<evidence type="ECO:0000256" key="3">
    <source>
        <dbReference type="ARBA" id="ARBA00022552"/>
    </source>
</evidence>
<keyword evidence="9" id="KW-0460">Magnesium</keyword>
<dbReference type="EC" id="3.1.26.3" evidence="9"/>
<reference evidence="12 13" key="1">
    <citation type="submission" date="2009-01" db="EMBL/GenBank/DDBJ databases">
        <authorList>
            <person name="Qin X."/>
            <person name="Bachman B."/>
            <person name="Battles P."/>
            <person name="Bell A."/>
            <person name="Bess C."/>
            <person name="Bickham C."/>
            <person name="Chaboub L."/>
            <person name="Chen D."/>
            <person name="Coyle M."/>
            <person name="Deiros D.R."/>
            <person name="Dinh H."/>
            <person name="Forbes L."/>
            <person name="Fowler G."/>
            <person name="Francisco L."/>
            <person name="Fu Q."/>
            <person name="Gubbala S."/>
            <person name="Hale W."/>
            <person name="Han Y."/>
            <person name="Hemphill L."/>
            <person name="Highlander S.K."/>
            <person name="Hirani K."/>
            <person name="Hogues M."/>
            <person name="Jackson L."/>
            <person name="Jakkamsetti A."/>
            <person name="Javaid M."/>
            <person name="Jiang H."/>
            <person name="Korchina V."/>
            <person name="Kovar C."/>
            <person name="Lara F."/>
            <person name="Lee S."/>
            <person name="Mata R."/>
            <person name="Mathew T."/>
            <person name="Moen C."/>
            <person name="Morales K."/>
            <person name="Munidasa M."/>
            <person name="Nazareth L."/>
            <person name="Ngo R."/>
            <person name="Nguyen L."/>
            <person name="Okwuonu G."/>
            <person name="Ongeri F."/>
            <person name="Patil S."/>
            <person name="Petrosino J."/>
            <person name="Pham C."/>
            <person name="Pham P."/>
            <person name="Pu L.-L."/>
            <person name="Puazo M."/>
            <person name="Raj R."/>
            <person name="Reid J."/>
            <person name="Rouhana J."/>
            <person name="Saada N."/>
            <person name="Shang Y."/>
            <person name="Simmons D."/>
            <person name="Thornton R."/>
            <person name="Warren J."/>
            <person name="Weissenberger G."/>
            <person name="Zhang J."/>
            <person name="Zhang L."/>
            <person name="Zhou C."/>
            <person name="Zhu D."/>
            <person name="Muzny D."/>
            <person name="Worley K."/>
            <person name="Gibbs R."/>
        </authorList>
    </citation>
    <scope>NUCLEOTIDE SEQUENCE [LARGE SCALE GENOMIC DNA]</scope>
    <source>
        <strain evidence="12 13">DSM 15436</strain>
    </source>
</reference>
<comment type="subunit">
    <text evidence="9">Homodimer.</text>
</comment>
<comment type="similarity">
    <text evidence="2">Belongs to the ribonuclease III family.</text>
</comment>
<feature type="domain" description="RNase III" evidence="11">
    <location>
        <begin position="29"/>
        <end position="146"/>
    </location>
</feature>
<keyword evidence="3 9" id="KW-0698">rRNA processing</keyword>
<keyword evidence="6 9" id="KW-0255">Endonuclease</keyword>
<keyword evidence="5 9" id="KW-0540">Nuclease</keyword>
<keyword evidence="9" id="KW-0819">tRNA processing</keyword>
<dbReference type="SMART" id="SM00535">
    <property type="entry name" value="RIBOc"/>
    <property type="match status" value="1"/>
</dbReference>
<dbReference type="Gene3D" id="1.10.1520.10">
    <property type="entry name" value="Ribonuclease III domain"/>
    <property type="match status" value="1"/>
</dbReference>
<keyword evidence="9" id="KW-0479">Metal-binding</keyword>
<dbReference type="CDD" id="cd10845">
    <property type="entry name" value="DSRM_RNAse_III_family"/>
    <property type="match status" value="1"/>
</dbReference>
<dbReference type="GO" id="GO:0004525">
    <property type="term" value="F:ribonuclease III activity"/>
    <property type="evidence" value="ECO:0007669"/>
    <property type="project" value="UniProtKB-UniRule"/>
</dbReference>
<dbReference type="SUPFAM" id="SSF69065">
    <property type="entry name" value="RNase III domain-like"/>
    <property type="match status" value="1"/>
</dbReference>
<dbReference type="InterPro" id="IPR011907">
    <property type="entry name" value="RNase_III"/>
</dbReference>
<sequence>MAVRKRKKQAAPPAALNTNLADLFGVWQISFDPELLILALTHRSFAFEVGNIEPNERLEFLGDSVLSIIVTEYLYKNYPQSSEANLSRMRGAIVSEKTLSQVARNIRLGDFILLGKGENLTGGRDRDSILCDMTEAMIGATYLSHGLEATRRIVEYHLRPFLERAVELGKSSDYKTTLQEYCAEASLGEPIYEAEGFGPDHARYFIATVTVGGELVGHGQASSKKGAKSEAARAGYFNITQGTDPDHFMPVEDTNA</sequence>
<comment type="cofactor">
    <cofactor evidence="9">
        <name>Mg(2+)</name>
        <dbReference type="ChEBI" id="CHEBI:18420"/>
    </cofactor>
</comment>
<keyword evidence="9" id="KW-0963">Cytoplasm</keyword>
<dbReference type="eggNOG" id="COG0571">
    <property type="taxonomic scope" value="Bacteria"/>
</dbReference>
<dbReference type="GO" id="GO:0003725">
    <property type="term" value="F:double-stranded RNA binding"/>
    <property type="evidence" value="ECO:0007669"/>
    <property type="project" value="TreeGrafter"/>
</dbReference>
<dbReference type="PANTHER" id="PTHR11207">
    <property type="entry name" value="RIBONUCLEASE III"/>
    <property type="match status" value="1"/>
</dbReference>
<keyword evidence="13" id="KW-1185">Reference proteome</keyword>
<comment type="function">
    <text evidence="9">Digests double-stranded RNA. Involved in the processing of primary rRNA transcript to yield the immediate precursors to the large and small rRNAs (23S and 16S). Processes some mRNAs, and tRNAs when they are encoded in the rRNA operon. Processes pre-crRNA and tracrRNA of type II CRISPR loci if present in the organism.</text>
</comment>
<keyword evidence="9" id="KW-0699">rRNA-binding</keyword>
<dbReference type="GO" id="GO:0008033">
    <property type="term" value="P:tRNA processing"/>
    <property type="evidence" value="ECO:0007669"/>
    <property type="project" value="UniProtKB-KW"/>
</dbReference>
<evidence type="ECO:0000313" key="12">
    <source>
        <dbReference type="EMBL" id="EEH64244.1"/>
    </source>
</evidence>
<evidence type="ECO:0000256" key="8">
    <source>
        <dbReference type="ARBA" id="ARBA00022884"/>
    </source>
</evidence>
<dbReference type="Proteomes" id="UP000010301">
    <property type="component" value="Unassembled WGS sequence"/>
</dbReference>
<feature type="binding site" evidence="9">
    <location>
        <position position="59"/>
    </location>
    <ligand>
        <name>Mg(2+)</name>
        <dbReference type="ChEBI" id="CHEBI:18420"/>
    </ligand>
</feature>
<dbReference type="STRING" id="525245.HMPREF0044_0533"/>
<name>C0VZE3_9ACTO</name>
<evidence type="ECO:0000256" key="5">
    <source>
        <dbReference type="ARBA" id="ARBA00022722"/>
    </source>
</evidence>
<keyword evidence="7 9" id="KW-0378">Hydrolase</keyword>
<comment type="caution">
    <text evidence="12">The sequence shown here is derived from an EMBL/GenBank/DDBJ whole genome shotgun (WGS) entry which is preliminary data.</text>
</comment>
<comment type="catalytic activity">
    <reaction evidence="1 9">
        <text>Endonucleolytic cleavage to 5'-phosphomonoester.</text>
        <dbReference type="EC" id="3.1.26.3"/>
    </reaction>
</comment>
<evidence type="ECO:0000313" key="13">
    <source>
        <dbReference type="Proteomes" id="UP000010301"/>
    </source>
</evidence>
<feature type="active site" evidence="9">
    <location>
        <position position="135"/>
    </location>
</feature>
<dbReference type="Pfam" id="PF14622">
    <property type="entry name" value="Ribonucleas_3_3"/>
    <property type="match status" value="1"/>
</dbReference>
<feature type="binding site" evidence="9">
    <location>
        <position position="132"/>
    </location>
    <ligand>
        <name>Mg(2+)</name>
        <dbReference type="ChEBI" id="CHEBI:18420"/>
    </ligand>
</feature>
<dbReference type="GO" id="GO:0019843">
    <property type="term" value="F:rRNA binding"/>
    <property type="evidence" value="ECO:0007669"/>
    <property type="project" value="UniProtKB-KW"/>
</dbReference>
<dbReference type="FunFam" id="1.10.1520.10:FF:000001">
    <property type="entry name" value="Ribonuclease 3"/>
    <property type="match status" value="1"/>
</dbReference>
<dbReference type="RefSeq" id="WP_006547530.1">
    <property type="nucleotide sequence ID" value="NZ_DS999546.1"/>
</dbReference>
<dbReference type="NCBIfam" id="TIGR02191">
    <property type="entry name" value="RNaseIII"/>
    <property type="match status" value="1"/>
</dbReference>
<dbReference type="HOGENOM" id="CLU_000907_1_2_11"/>
<dbReference type="InterPro" id="IPR036389">
    <property type="entry name" value="RNase_III_sf"/>
</dbReference>
<dbReference type="EMBL" id="ACFG01000006">
    <property type="protein sequence ID" value="EEH64244.1"/>
    <property type="molecule type" value="Genomic_DNA"/>
</dbReference>
<dbReference type="CDD" id="cd00593">
    <property type="entry name" value="RIBOc"/>
    <property type="match status" value="1"/>
</dbReference>
<organism evidence="12 13">
    <name type="scientific">Gleimia coleocanis DSM 15436</name>
    <dbReference type="NCBI Taxonomy" id="525245"/>
    <lineage>
        <taxon>Bacteria</taxon>
        <taxon>Bacillati</taxon>
        <taxon>Actinomycetota</taxon>
        <taxon>Actinomycetes</taxon>
        <taxon>Actinomycetales</taxon>
        <taxon>Actinomycetaceae</taxon>
        <taxon>Gleimia</taxon>
    </lineage>
</organism>
<keyword evidence="8 9" id="KW-0694">RNA-binding</keyword>
<dbReference type="Gene3D" id="3.30.160.20">
    <property type="match status" value="1"/>
</dbReference>
<proteinExistence type="inferred from homology"/>
<dbReference type="GO" id="GO:0046872">
    <property type="term" value="F:metal ion binding"/>
    <property type="evidence" value="ECO:0007669"/>
    <property type="project" value="UniProtKB-KW"/>
</dbReference>
<evidence type="ECO:0000256" key="1">
    <source>
        <dbReference type="ARBA" id="ARBA00000109"/>
    </source>
</evidence>
<feature type="domain" description="DRBM" evidence="10">
    <location>
        <begin position="173"/>
        <end position="241"/>
    </location>
</feature>
<evidence type="ECO:0000259" key="11">
    <source>
        <dbReference type="PROSITE" id="PS50142"/>
    </source>
</evidence>